<sequence>MHHISVCQLTERRGRKSESEEKHVGKDDRHSMELASLRESNMVEEKSLGTFDGMLERYPQVPALPDKESRQMVQKMSKVLKPFDWEEIHRPTKTEVWAFAKRRLPFLTWIPLTTLYTLKNDIVAGFTILVMAVPQTLSYADIAGLPVVYGLYSTAIPCFIYAMTGNSRQLAVGPTALVAILTNAALDGLLTEEECPGSNGGSQSEACPEEFAKLAQLSAFVIGIIQIGAAFFQLGFIVQFLGFPVVSGFTSAAAFLIALTQVRNILGFSIERSQFIYITLGEIFNNIQKTNPVQAVLGFTFFFMLVASKHIARHYKAFSFLRALGPLILCVLASGIVAAANLDETHDVTVIGDVPSGLPPFTGDYQLDKLGRVVGPSITVVILSYMVCIANAKTLAAVHGYEVEPGQELFALGAMNLFGSMFSGFPVTGSFSRSAVANSVGAKTQLFGLVTGIGMLLSLVALTPIFAYLPNFVLGAIVLSSVTSLINYDDAIHLWKVKKTDCFLWFLAFFGTLFLGILVGLAVAAAASLVIVIFESVRPQVSLIWHVKGTDYYRSVKQAPNGEWIKGVLIVRFGAPMYFANMSFIRDTIQSLLEEGQDQDVKYVVLEMSPVTAIDVSAIHILQDTAKEFQKRGIHLCFANTETRVEKVFTRAGFQKTIGKEWFHRSTASAVAQCLEHKKRITHLQNVIVEKGNIPMINNHDNVAMLPHAEEVKAQGPAIDIDHHKELEN</sequence>
<evidence type="ECO:0000313" key="8">
    <source>
        <dbReference type="EMBL" id="CAD8455668.1"/>
    </source>
</evidence>
<feature type="domain" description="STAS" evidence="7">
    <location>
        <begin position="558"/>
        <end position="674"/>
    </location>
</feature>
<dbReference type="EMBL" id="HBEM01021379">
    <property type="protein sequence ID" value="CAD8455668.1"/>
    <property type="molecule type" value="Transcribed_RNA"/>
</dbReference>
<evidence type="ECO:0000256" key="5">
    <source>
        <dbReference type="SAM" id="MobiDB-lite"/>
    </source>
</evidence>
<accession>A0A7S0DII8</accession>
<evidence type="ECO:0000256" key="6">
    <source>
        <dbReference type="SAM" id="Phobius"/>
    </source>
</evidence>
<evidence type="ECO:0000256" key="2">
    <source>
        <dbReference type="ARBA" id="ARBA00022692"/>
    </source>
</evidence>
<dbReference type="InterPro" id="IPR036513">
    <property type="entry name" value="STAS_dom_sf"/>
</dbReference>
<proteinExistence type="predicted"/>
<gene>
    <name evidence="8" type="ORF">LAMO00422_LOCUS14613</name>
</gene>
<feature type="transmembrane region" description="Helical" evidence="6">
    <location>
        <begin position="214"/>
        <end position="234"/>
    </location>
</feature>
<evidence type="ECO:0000256" key="4">
    <source>
        <dbReference type="ARBA" id="ARBA00023136"/>
    </source>
</evidence>
<dbReference type="GO" id="GO:0055085">
    <property type="term" value="P:transmembrane transport"/>
    <property type="evidence" value="ECO:0007669"/>
    <property type="project" value="InterPro"/>
</dbReference>
<dbReference type="NCBIfam" id="TIGR00815">
    <property type="entry name" value="sulP"/>
    <property type="match status" value="1"/>
</dbReference>
<protein>
    <recommendedName>
        <fullName evidence="7">STAS domain-containing protein</fullName>
    </recommendedName>
</protein>
<dbReference type="InterPro" id="IPR002645">
    <property type="entry name" value="STAS_dom"/>
</dbReference>
<dbReference type="InterPro" id="IPR011547">
    <property type="entry name" value="SLC26A/SulP_dom"/>
</dbReference>
<evidence type="ECO:0000259" key="7">
    <source>
        <dbReference type="PROSITE" id="PS50801"/>
    </source>
</evidence>
<dbReference type="Gene3D" id="3.30.750.24">
    <property type="entry name" value="STAS domain"/>
    <property type="match status" value="1"/>
</dbReference>
<dbReference type="PANTHER" id="PTHR11814">
    <property type="entry name" value="SULFATE TRANSPORTER"/>
    <property type="match status" value="1"/>
</dbReference>
<dbReference type="AlphaFoldDB" id="A0A7S0DII8"/>
<keyword evidence="4 6" id="KW-0472">Membrane</keyword>
<feature type="compositionally biased region" description="Basic and acidic residues" evidence="5">
    <location>
        <begin position="10"/>
        <end position="31"/>
    </location>
</feature>
<feature type="transmembrane region" description="Helical" evidence="6">
    <location>
        <begin position="241"/>
        <end position="259"/>
    </location>
</feature>
<feature type="region of interest" description="Disordered" evidence="5">
    <location>
        <begin position="1"/>
        <end position="31"/>
    </location>
</feature>
<feature type="transmembrane region" description="Helical" evidence="6">
    <location>
        <begin position="320"/>
        <end position="340"/>
    </location>
</feature>
<feature type="transmembrane region" description="Helical" evidence="6">
    <location>
        <begin position="503"/>
        <end position="534"/>
    </location>
</feature>
<comment type="subcellular location">
    <subcellularLocation>
        <location evidence="1">Membrane</location>
        <topology evidence="1">Multi-pass membrane protein</topology>
    </subcellularLocation>
</comment>
<feature type="transmembrane region" description="Helical" evidence="6">
    <location>
        <begin position="472"/>
        <end position="491"/>
    </location>
</feature>
<dbReference type="SUPFAM" id="SSF52091">
    <property type="entry name" value="SpoIIaa-like"/>
    <property type="match status" value="1"/>
</dbReference>
<dbReference type="GO" id="GO:0016020">
    <property type="term" value="C:membrane"/>
    <property type="evidence" value="ECO:0007669"/>
    <property type="project" value="UniProtKB-SubCell"/>
</dbReference>
<evidence type="ECO:0000256" key="3">
    <source>
        <dbReference type="ARBA" id="ARBA00022989"/>
    </source>
</evidence>
<reference evidence="8" key="1">
    <citation type="submission" date="2021-01" db="EMBL/GenBank/DDBJ databases">
        <authorList>
            <person name="Corre E."/>
            <person name="Pelletier E."/>
            <person name="Niang G."/>
            <person name="Scheremetjew M."/>
            <person name="Finn R."/>
            <person name="Kale V."/>
            <person name="Holt S."/>
            <person name="Cochrane G."/>
            <person name="Meng A."/>
            <person name="Brown T."/>
            <person name="Cohen L."/>
        </authorList>
    </citation>
    <scope>NUCLEOTIDE SEQUENCE</scope>
    <source>
        <strain evidence="8">CCMP2058</strain>
    </source>
</reference>
<dbReference type="InterPro" id="IPR001902">
    <property type="entry name" value="SLC26A/SulP_fam"/>
</dbReference>
<dbReference type="Pfam" id="PF01740">
    <property type="entry name" value="STAS"/>
    <property type="match status" value="1"/>
</dbReference>
<evidence type="ECO:0000256" key="1">
    <source>
        <dbReference type="ARBA" id="ARBA00004141"/>
    </source>
</evidence>
<dbReference type="CDD" id="cd07042">
    <property type="entry name" value="STAS_SulP_like_sulfate_transporter"/>
    <property type="match status" value="1"/>
</dbReference>
<organism evidence="8">
    <name type="scientific">Amorphochlora amoebiformis</name>
    <dbReference type="NCBI Taxonomy" id="1561963"/>
    <lineage>
        <taxon>Eukaryota</taxon>
        <taxon>Sar</taxon>
        <taxon>Rhizaria</taxon>
        <taxon>Cercozoa</taxon>
        <taxon>Chlorarachniophyceae</taxon>
        <taxon>Amorphochlora</taxon>
    </lineage>
</organism>
<keyword evidence="3 6" id="KW-1133">Transmembrane helix</keyword>
<dbReference type="Pfam" id="PF00916">
    <property type="entry name" value="Sulfate_transp"/>
    <property type="match status" value="1"/>
</dbReference>
<dbReference type="PROSITE" id="PS50801">
    <property type="entry name" value="STAS"/>
    <property type="match status" value="1"/>
</dbReference>
<keyword evidence="2 6" id="KW-0812">Transmembrane</keyword>
<feature type="transmembrane region" description="Helical" evidence="6">
    <location>
        <begin position="446"/>
        <end position="466"/>
    </location>
</feature>
<name>A0A7S0DII8_9EUKA</name>